<dbReference type="EMBL" id="QGKL01000018">
    <property type="protein sequence ID" value="PWQ97788.1"/>
    <property type="molecule type" value="Genomic_DNA"/>
</dbReference>
<dbReference type="PANTHER" id="PTHR10491">
    <property type="entry name" value="DTDP-4-DEHYDRORHAMNOSE REDUCTASE"/>
    <property type="match status" value="1"/>
</dbReference>
<evidence type="ECO:0000256" key="1">
    <source>
        <dbReference type="RuleBase" id="RU364082"/>
    </source>
</evidence>
<organism evidence="3 4">
    <name type="scientific">Leucothrix arctica</name>
    <dbReference type="NCBI Taxonomy" id="1481894"/>
    <lineage>
        <taxon>Bacteria</taxon>
        <taxon>Pseudomonadati</taxon>
        <taxon>Pseudomonadota</taxon>
        <taxon>Gammaproteobacteria</taxon>
        <taxon>Thiotrichales</taxon>
        <taxon>Thiotrichaceae</taxon>
        <taxon>Leucothrix</taxon>
    </lineage>
</organism>
<dbReference type="Proteomes" id="UP000245506">
    <property type="component" value="Unassembled WGS sequence"/>
</dbReference>
<dbReference type="GO" id="GO:0019305">
    <property type="term" value="P:dTDP-rhamnose biosynthetic process"/>
    <property type="evidence" value="ECO:0007669"/>
    <property type="project" value="UniProtKB-UniPathway"/>
</dbReference>
<dbReference type="PANTHER" id="PTHR10491:SF4">
    <property type="entry name" value="METHIONINE ADENOSYLTRANSFERASE 2 SUBUNIT BETA"/>
    <property type="match status" value="1"/>
</dbReference>
<evidence type="ECO:0000313" key="3">
    <source>
        <dbReference type="EMBL" id="PWQ97788.1"/>
    </source>
</evidence>
<dbReference type="SUPFAM" id="SSF51735">
    <property type="entry name" value="NAD(P)-binding Rossmann-fold domains"/>
    <property type="match status" value="1"/>
</dbReference>
<name>A0A317CGZ4_9GAMM</name>
<evidence type="ECO:0000313" key="4">
    <source>
        <dbReference type="Proteomes" id="UP000245506"/>
    </source>
</evidence>
<dbReference type="EC" id="1.1.1.133" evidence="1"/>
<dbReference type="InterPro" id="IPR005913">
    <property type="entry name" value="dTDP_dehydrorham_reduct"/>
</dbReference>
<reference evidence="3 4" key="1">
    <citation type="submission" date="2018-05" db="EMBL/GenBank/DDBJ databases">
        <title>Leucothrix arctica sp. nov., isolated from Arctic seawater.</title>
        <authorList>
            <person name="Choi A."/>
            <person name="Baek K."/>
        </authorList>
    </citation>
    <scope>NUCLEOTIDE SEQUENCE [LARGE SCALE GENOMIC DNA]</scope>
    <source>
        <strain evidence="3 4">IMCC9719</strain>
    </source>
</reference>
<proteinExistence type="inferred from homology"/>
<dbReference type="InterPro" id="IPR001509">
    <property type="entry name" value="Epimerase_deHydtase"/>
</dbReference>
<comment type="similarity">
    <text evidence="1">Belongs to the dTDP-4-dehydrorhamnose reductase family.</text>
</comment>
<dbReference type="InterPro" id="IPR036291">
    <property type="entry name" value="NAD(P)-bd_dom_sf"/>
</dbReference>
<keyword evidence="1" id="KW-0521">NADP</keyword>
<dbReference type="GO" id="GO:0008831">
    <property type="term" value="F:dTDP-4-dehydrorhamnose reductase activity"/>
    <property type="evidence" value="ECO:0007669"/>
    <property type="project" value="UniProtKB-EC"/>
</dbReference>
<protein>
    <recommendedName>
        <fullName evidence="1">dTDP-4-dehydrorhamnose reductase</fullName>
        <ecNumber evidence="1">1.1.1.133</ecNumber>
    </recommendedName>
</protein>
<gene>
    <name evidence="3" type="ORF">DKT75_05860</name>
</gene>
<keyword evidence="1" id="KW-0560">Oxidoreductase</keyword>
<comment type="function">
    <text evidence="1">Catalyzes the reduction of dTDP-6-deoxy-L-lyxo-4-hexulose to yield dTDP-L-rhamnose.</text>
</comment>
<dbReference type="RefSeq" id="WP_109822496.1">
    <property type="nucleotide sequence ID" value="NZ_QGKL01000018.1"/>
</dbReference>
<evidence type="ECO:0000259" key="2">
    <source>
        <dbReference type="Pfam" id="PF01370"/>
    </source>
</evidence>
<dbReference type="AlphaFoldDB" id="A0A317CGZ4"/>
<accession>A0A317CGZ4</accession>
<dbReference type="Pfam" id="PF01370">
    <property type="entry name" value="Epimerase"/>
    <property type="match status" value="1"/>
</dbReference>
<comment type="caution">
    <text evidence="3">The sequence shown here is derived from an EMBL/GenBank/DDBJ whole genome shotgun (WGS) entry which is preliminary data.</text>
</comment>
<dbReference type="Gene3D" id="3.40.50.720">
    <property type="entry name" value="NAD(P)-binding Rossmann-like Domain"/>
    <property type="match status" value="2"/>
</dbReference>
<feature type="domain" description="NAD-dependent epimerase/dehydratase" evidence="2">
    <location>
        <begin position="4"/>
        <end position="76"/>
    </location>
</feature>
<comment type="pathway">
    <text evidence="1">Carbohydrate biosynthesis; dTDP-L-rhamnose biosynthesis.</text>
</comment>
<dbReference type="OrthoDB" id="9801056at2"/>
<keyword evidence="4" id="KW-1185">Reference proteome</keyword>
<sequence>MNKILITGASGYLAHRLVPIALQYGEVIGTARKTDSVITSAQAVALDLSDKGAIKHVVEAVRPTAIIHAAAVNPGSGDELMNVINHEASAIPDPINIYGETKAAGERAVLTVTPVR</sequence>
<comment type="catalytic activity">
    <reaction evidence="1">
        <text>dTDP-beta-L-rhamnose + NADP(+) = dTDP-4-dehydro-beta-L-rhamnose + NADPH + H(+)</text>
        <dbReference type="Rhea" id="RHEA:21796"/>
        <dbReference type="ChEBI" id="CHEBI:15378"/>
        <dbReference type="ChEBI" id="CHEBI:57510"/>
        <dbReference type="ChEBI" id="CHEBI:57783"/>
        <dbReference type="ChEBI" id="CHEBI:58349"/>
        <dbReference type="ChEBI" id="CHEBI:62830"/>
        <dbReference type="EC" id="1.1.1.133"/>
    </reaction>
</comment>
<comment type="cofactor">
    <cofactor evidence="1">
        <name>Mg(2+)</name>
        <dbReference type="ChEBI" id="CHEBI:18420"/>
    </cofactor>
    <text evidence="1">Binds 1 Mg(2+) ion per monomer.</text>
</comment>
<dbReference type="UniPathway" id="UPA00124"/>